<gene>
    <name evidence="2" type="ORF">ACFFX0_14765</name>
</gene>
<accession>A0ABV5G1L3</accession>
<comment type="caution">
    <text evidence="2">The sequence shown here is derived from an EMBL/GenBank/DDBJ whole genome shotgun (WGS) entry which is preliminary data.</text>
</comment>
<reference evidence="2 3" key="1">
    <citation type="submission" date="2024-09" db="EMBL/GenBank/DDBJ databases">
        <authorList>
            <person name="Sun Q."/>
            <person name="Mori K."/>
        </authorList>
    </citation>
    <scope>NUCLEOTIDE SEQUENCE [LARGE SCALE GENOMIC DNA]</scope>
    <source>
        <strain evidence="2 3">CCM 7609</strain>
    </source>
</reference>
<feature type="region of interest" description="Disordered" evidence="1">
    <location>
        <begin position="44"/>
        <end position="94"/>
    </location>
</feature>
<sequence length="94" mass="10829">MRRTPIIPRESLHCRHSSGRRSNGGPVHILLTSAPGCQRFQWRRTQCGDDPRPSCGRFRASPRPRRTAPKHRHDSHHRPSRRQPGRSGQLRSTP</sequence>
<proteinExistence type="predicted"/>
<dbReference type="Proteomes" id="UP001589575">
    <property type="component" value="Unassembled WGS sequence"/>
</dbReference>
<dbReference type="EMBL" id="JBHMFI010000001">
    <property type="protein sequence ID" value="MFB9072388.1"/>
    <property type="molecule type" value="Genomic_DNA"/>
</dbReference>
<feature type="region of interest" description="Disordered" evidence="1">
    <location>
        <begin position="1"/>
        <end position="27"/>
    </location>
</feature>
<name>A0ABV5G1L3_9MICC</name>
<organism evidence="2 3">
    <name type="scientific">Citricoccus parietis</name>
    <dbReference type="NCBI Taxonomy" id="592307"/>
    <lineage>
        <taxon>Bacteria</taxon>
        <taxon>Bacillati</taxon>
        <taxon>Actinomycetota</taxon>
        <taxon>Actinomycetes</taxon>
        <taxon>Micrococcales</taxon>
        <taxon>Micrococcaceae</taxon>
        <taxon>Citricoccus</taxon>
    </lineage>
</organism>
<feature type="compositionally biased region" description="Basic residues" evidence="1">
    <location>
        <begin position="60"/>
        <end position="84"/>
    </location>
</feature>
<keyword evidence="3" id="KW-1185">Reference proteome</keyword>
<evidence type="ECO:0000313" key="2">
    <source>
        <dbReference type="EMBL" id="MFB9072388.1"/>
    </source>
</evidence>
<evidence type="ECO:0000256" key="1">
    <source>
        <dbReference type="SAM" id="MobiDB-lite"/>
    </source>
</evidence>
<protein>
    <submittedName>
        <fullName evidence="2">Uncharacterized protein</fullName>
    </submittedName>
</protein>
<evidence type="ECO:0000313" key="3">
    <source>
        <dbReference type="Proteomes" id="UP001589575"/>
    </source>
</evidence>